<protein>
    <submittedName>
        <fullName evidence="2">Tyrosine-protein phosphatase 99A</fullName>
    </submittedName>
</protein>
<evidence type="ECO:0000313" key="2">
    <source>
        <dbReference type="EMBL" id="KAF0303029.1"/>
    </source>
</evidence>
<dbReference type="PRINTS" id="PR00700">
    <property type="entry name" value="PRTYPHPHTASE"/>
</dbReference>
<dbReference type="Pfam" id="PF00102">
    <property type="entry name" value="Y_phosphatase"/>
    <property type="match status" value="2"/>
</dbReference>
<dbReference type="InterPro" id="IPR000242">
    <property type="entry name" value="PTP_cat"/>
</dbReference>
<dbReference type="InterPro" id="IPR003595">
    <property type="entry name" value="Tyr_Pase_cat"/>
</dbReference>
<dbReference type="OrthoDB" id="6058203at2759"/>
<dbReference type="GO" id="GO:0004725">
    <property type="term" value="F:protein tyrosine phosphatase activity"/>
    <property type="evidence" value="ECO:0007669"/>
    <property type="project" value="InterPro"/>
</dbReference>
<accession>A0A6A4WCT6</accession>
<name>A0A6A4WCT6_AMPAM</name>
<dbReference type="SMART" id="SM00404">
    <property type="entry name" value="PTPc_motif"/>
    <property type="match status" value="1"/>
</dbReference>
<dbReference type="PANTHER" id="PTHR19134:SF553">
    <property type="entry name" value="TYROSINE-PROTEIN PHOSPHATASE 10D-RELATED"/>
    <property type="match status" value="1"/>
</dbReference>
<dbReference type="SMART" id="SM00194">
    <property type="entry name" value="PTPc"/>
    <property type="match status" value="1"/>
</dbReference>
<dbReference type="InterPro" id="IPR050348">
    <property type="entry name" value="Protein-Tyr_Phosphatase"/>
</dbReference>
<sequence>MKNNITSHHFSHSSSHRISPTYESFTYPTAAVAVLQGKSGGGGRQERLVTVFQYTHWPEYGLPEDTLPLLDFVQRALRHEPPIKSPLMLISGRSFCGAGLYLGLVTLLTQLNYRGELGVFSYWQHIIGQCPSLLPTVEEYSLLHDCLLERVTAGETLVTRDGARRYIEHLEATADGFPYPPAEKQYKQAIAMDANLYLVAAAAKPCNEPKNRSISYLPMETSRVRLKTAAATDGGDYINASWLPGYRLMQEYILTQHPVASTVLDFWQMLWDYRVTTVTCLSPEDFGTFWPLEEEELTGANFVVRYMSESADCSDTYKSSWIIRSFLMESTEGDDDLTVRIVHLPLWPEECSTDAILEGVLGVTEIQGQRHTPLVVMDR</sequence>
<gene>
    <name evidence="2" type="primary">Ptp99A_13</name>
    <name evidence="2" type="ORF">FJT64_024971</name>
</gene>
<reference evidence="2 3" key="1">
    <citation type="submission" date="2019-07" db="EMBL/GenBank/DDBJ databases">
        <title>Draft genome assembly of a fouling barnacle, Amphibalanus amphitrite (Darwin, 1854): The first reference genome for Thecostraca.</title>
        <authorList>
            <person name="Kim W."/>
        </authorList>
    </citation>
    <scope>NUCLEOTIDE SEQUENCE [LARGE SCALE GENOMIC DNA]</scope>
    <source>
        <strain evidence="2">SNU_AA5</strain>
        <tissue evidence="2">Soma without cirri and trophi</tissue>
    </source>
</reference>
<dbReference type="Proteomes" id="UP000440578">
    <property type="component" value="Unassembled WGS sequence"/>
</dbReference>
<proteinExistence type="predicted"/>
<feature type="domain" description="Tyrosine-protein phosphatase" evidence="1">
    <location>
        <begin position="45"/>
        <end position="150"/>
    </location>
</feature>
<dbReference type="SUPFAM" id="SSF52799">
    <property type="entry name" value="(Phosphotyrosine protein) phosphatases II"/>
    <property type="match status" value="2"/>
</dbReference>
<keyword evidence="3" id="KW-1185">Reference proteome</keyword>
<dbReference type="PANTHER" id="PTHR19134">
    <property type="entry name" value="RECEPTOR-TYPE TYROSINE-PROTEIN PHOSPHATASE"/>
    <property type="match status" value="1"/>
</dbReference>
<dbReference type="Gene3D" id="3.90.190.10">
    <property type="entry name" value="Protein tyrosine phosphatase superfamily"/>
    <property type="match status" value="2"/>
</dbReference>
<feature type="domain" description="Tyrosine-protein phosphatase" evidence="1">
    <location>
        <begin position="182"/>
        <end position="379"/>
    </location>
</feature>
<dbReference type="EMBL" id="VIIS01000985">
    <property type="protein sequence ID" value="KAF0303029.1"/>
    <property type="molecule type" value="Genomic_DNA"/>
</dbReference>
<dbReference type="PROSITE" id="PS50055">
    <property type="entry name" value="TYR_PHOSPHATASE_PTP"/>
    <property type="match status" value="2"/>
</dbReference>
<evidence type="ECO:0000259" key="1">
    <source>
        <dbReference type="PROSITE" id="PS50055"/>
    </source>
</evidence>
<dbReference type="AlphaFoldDB" id="A0A6A4WCT6"/>
<organism evidence="2 3">
    <name type="scientific">Amphibalanus amphitrite</name>
    <name type="common">Striped barnacle</name>
    <name type="synonym">Balanus amphitrite</name>
    <dbReference type="NCBI Taxonomy" id="1232801"/>
    <lineage>
        <taxon>Eukaryota</taxon>
        <taxon>Metazoa</taxon>
        <taxon>Ecdysozoa</taxon>
        <taxon>Arthropoda</taxon>
        <taxon>Crustacea</taxon>
        <taxon>Multicrustacea</taxon>
        <taxon>Cirripedia</taxon>
        <taxon>Thoracica</taxon>
        <taxon>Thoracicalcarea</taxon>
        <taxon>Balanomorpha</taxon>
        <taxon>Balanoidea</taxon>
        <taxon>Balanidae</taxon>
        <taxon>Amphibalaninae</taxon>
        <taxon>Amphibalanus</taxon>
    </lineage>
</organism>
<dbReference type="InterPro" id="IPR029021">
    <property type="entry name" value="Prot-tyrosine_phosphatase-like"/>
</dbReference>
<comment type="caution">
    <text evidence="2">The sequence shown here is derived from an EMBL/GenBank/DDBJ whole genome shotgun (WGS) entry which is preliminary data.</text>
</comment>
<evidence type="ECO:0000313" key="3">
    <source>
        <dbReference type="Proteomes" id="UP000440578"/>
    </source>
</evidence>